<comment type="similarity">
    <text evidence="2">Belongs to the binding-protein-dependent transport system permease family. HisMQ subfamily.</text>
</comment>
<evidence type="ECO:0000256" key="3">
    <source>
        <dbReference type="ARBA" id="ARBA00022448"/>
    </source>
</evidence>
<dbReference type="EMBL" id="JAAGAA010000005">
    <property type="protein sequence ID" value="NDV12681.1"/>
    <property type="molecule type" value="Genomic_DNA"/>
</dbReference>
<feature type="domain" description="ABC transmembrane type-1" evidence="10">
    <location>
        <begin position="13"/>
        <end position="212"/>
    </location>
</feature>
<evidence type="ECO:0000256" key="7">
    <source>
        <dbReference type="ARBA" id="ARBA00022989"/>
    </source>
</evidence>
<dbReference type="InterPro" id="IPR010065">
    <property type="entry name" value="AA_ABC_transptr_permease_3TM"/>
</dbReference>
<evidence type="ECO:0000256" key="9">
    <source>
        <dbReference type="RuleBase" id="RU363032"/>
    </source>
</evidence>
<dbReference type="Pfam" id="PF00528">
    <property type="entry name" value="BPD_transp_1"/>
    <property type="match status" value="1"/>
</dbReference>
<keyword evidence="4" id="KW-1003">Cell membrane</keyword>
<keyword evidence="8 9" id="KW-0472">Membrane</keyword>
<dbReference type="Gene3D" id="1.10.3720.10">
    <property type="entry name" value="MetI-like"/>
    <property type="match status" value="1"/>
</dbReference>
<evidence type="ECO:0000256" key="8">
    <source>
        <dbReference type="ARBA" id="ARBA00023136"/>
    </source>
</evidence>
<dbReference type="CDD" id="cd06261">
    <property type="entry name" value="TM_PBP2"/>
    <property type="match status" value="1"/>
</dbReference>
<organism evidence="11 12">
    <name type="scientific">Crenobacter caeni</name>
    <dbReference type="NCBI Taxonomy" id="2705474"/>
    <lineage>
        <taxon>Bacteria</taxon>
        <taxon>Pseudomonadati</taxon>
        <taxon>Pseudomonadota</taxon>
        <taxon>Betaproteobacteria</taxon>
        <taxon>Neisseriales</taxon>
        <taxon>Neisseriaceae</taxon>
        <taxon>Crenobacter</taxon>
    </lineage>
</organism>
<keyword evidence="3 9" id="KW-0813">Transport</keyword>
<feature type="transmembrane region" description="Helical" evidence="9">
    <location>
        <begin position="20"/>
        <end position="41"/>
    </location>
</feature>
<reference evidence="11 12" key="1">
    <citation type="submission" date="2020-02" db="EMBL/GenBank/DDBJ databases">
        <authorList>
            <person name="Yang Z."/>
        </authorList>
    </citation>
    <scope>NUCLEOTIDE SEQUENCE [LARGE SCALE GENOMIC DNA]</scope>
    <source>
        <strain evidence="11 12">HX-7-9</strain>
    </source>
</reference>
<comment type="subcellular location">
    <subcellularLocation>
        <location evidence="1">Cell inner membrane</location>
        <topology evidence="1">Multi-pass membrane protein</topology>
    </subcellularLocation>
    <subcellularLocation>
        <location evidence="9">Cell membrane</location>
        <topology evidence="9">Multi-pass membrane protein</topology>
    </subcellularLocation>
</comment>
<dbReference type="SUPFAM" id="SSF161098">
    <property type="entry name" value="MetI-like"/>
    <property type="match status" value="1"/>
</dbReference>
<evidence type="ECO:0000313" key="11">
    <source>
        <dbReference type="EMBL" id="NDV12681.1"/>
    </source>
</evidence>
<dbReference type="GO" id="GO:0043190">
    <property type="term" value="C:ATP-binding cassette (ABC) transporter complex"/>
    <property type="evidence" value="ECO:0007669"/>
    <property type="project" value="InterPro"/>
</dbReference>
<dbReference type="PROSITE" id="PS50928">
    <property type="entry name" value="ABC_TM1"/>
    <property type="match status" value="1"/>
</dbReference>
<name>A0A6B2KRJ3_9NEIS</name>
<evidence type="ECO:0000259" key="10">
    <source>
        <dbReference type="PROSITE" id="PS50928"/>
    </source>
</evidence>
<accession>A0A6B2KRJ3</accession>
<keyword evidence="6 9" id="KW-0812">Transmembrane</keyword>
<dbReference type="GO" id="GO:0022857">
    <property type="term" value="F:transmembrane transporter activity"/>
    <property type="evidence" value="ECO:0007669"/>
    <property type="project" value="InterPro"/>
</dbReference>
<dbReference type="PANTHER" id="PTHR30133:SF4">
    <property type="entry name" value="ARGININE_ORNITHINE TRANSPORT PROTEIN AOTQ"/>
    <property type="match status" value="1"/>
</dbReference>
<proteinExistence type="inferred from homology"/>
<dbReference type="Proteomes" id="UP000482578">
    <property type="component" value="Unassembled WGS sequence"/>
</dbReference>
<comment type="caution">
    <text evidence="11">The sequence shown here is derived from an EMBL/GenBank/DDBJ whole genome shotgun (WGS) entry which is preliminary data.</text>
</comment>
<evidence type="ECO:0000256" key="6">
    <source>
        <dbReference type="ARBA" id="ARBA00022692"/>
    </source>
</evidence>
<keyword evidence="7 9" id="KW-1133">Transmembrane helix</keyword>
<keyword evidence="5" id="KW-0997">Cell inner membrane</keyword>
<dbReference type="InterPro" id="IPR000515">
    <property type="entry name" value="MetI-like"/>
</dbReference>
<feature type="transmembrane region" description="Helical" evidence="9">
    <location>
        <begin position="62"/>
        <end position="80"/>
    </location>
</feature>
<evidence type="ECO:0000256" key="5">
    <source>
        <dbReference type="ARBA" id="ARBA00022519"/>
    </source>
</evidence>
<dbReference type="NCBIfam" id="TIGR01726">
    <property type="entry name" value="HEQRo_perm_3TM"/>
    <property type="match status" value="1"/>
</dbReference>
<keyword evidence="12" id="KW-1185">Reference proteome</keyword>
<dbReference type="AlphaFoldDB" id="A0A6B2KRJ3"/>
<dbReference type="InterPro" id="IPR035906">
    <property type="entry name" value="MetI-like_sf"/>
</dbReference>
<dbReference type="InterPro" id="IPR051613">
    <property type="entry name" value="ABC_transp_permease_HisMQ"/>
</dbReference>
<feature type="transmembrane region" description="Helical" evidence="9">
    <location>
        <begin position="154"/>
        <end position="173"/>
    </location>
</feature>
<evidence type="ECO:0000313" key="12">
    <source>
        <dbReference type="Proteomes" id="UP000482578"/>
    </source>
</evidence>
<feature type="transmembrane region" description="Helical" evidence="9">
    <location>
        <begin position="193"/>
        <end position="215"/>
    </location>
</feature>
<feature type="transmembrane region" description="Helical" evidence="9">
    <location>
        <begin position="92"/>
        <end position="109"/>
    </location>
</feature>
<dbReference type="RefSeq" id="WP_163315892.1">
    <property type="nucleotide sequence ID" value="NZ_JAAGAA010000005.1"/>
</dbReference>
<evidence type="ECO:0000256" key="1">
    <source>
        <dbReference type="ARBA" id="ARBA00004429"/>
    </source>
</evidence>
<evidence type="ECO:0000256" key="2">
    <source>
        <dbReference type="ARBA" id="ARBA00010072"/>
    </source>
</evidence>
<gene>
    <name evidence="11" type="ORF">GZH52_07685</name>
</gene>
<protein>
    <submittedName>
        <fullName evidence="11">ABC transporter permease subunit</fullName>
    </submittedName>
</protein>
<sequence>MLEGYTAYIVAGASTTLKIALSSLAVATVLGLVGAACRLAGQPLLNRSAEAYSTLVRGVPDLVLMLLVFYGGQVAANSLLESLGLPAVDFDQFIAGVLTLGFIYGAYLSETFRGALLAVPRGQWEAGWAYGMSRPRVFLRIVLPQMIRLAIPGYTNNWLVLTKATALVSVIGLQDMMYRAREAGAATREPFTYLLVVGAVYLMITTVSLLLLRALERRTSAGVRMGEM</sequence>
<evidence type="ECO:0000256" key="4">
    <source>
        <dbReference type="ARBA" id="ARBA00022475"/>
    </source>
</evidence>
<dbReference type="PANTHER" id="PTHR30133">
    <property type="entry name" value="CATIONIC AMINO ACID TRANSPORTER, MEMBRANE COMPONENT"/>
    <property type="match status" value="1"/>
</dbReference>